<dbReference type="EMBL" id="JXLN01011721">
    <property type="protein sequence ID" value="KPM07589.1"/>
    <property type="molecule type" value="Genomic_DNA"/>
</dbReference>
<dbReference type="SMART" id="SM00225">
    <property type="entry name" value="BTB"/>
    <property type="match status" value="1"/>
</dbReference>
<organism evidence="1 2">
    <name type="scientific">Sarcoptes scabiei</name>
    <name type="common">Itch mite</name>
    <name type="synonym">Acarus scabiei</name>
    <dbReference type="NCBI Taxonomy" id="52283"/>
    <lineage>
        <taxon>Eukaryota</taxon>
        <taxon>Metazoa</taxon>
        <taxon>Ecdysozoa</taxon>
        <taxon>Arthropoda</taxon>
        <taxon>Chelicerata</taxon>
        <taxon>Arachnida</taxon>
        <taxon>Acari</taxon>
        <taxon>Acariformes</taxon>
        <taxon>Sarcoptiformes</taxon>
        <taxon>Astigmata</taxon>
        <taxon>Psoroptidia</taxon>
        <taxon>Sarcoptoidea</taxon>
        <taxon>Sarcoptidae</taxon>
        <taxon>Sarcoptinae</taxon>
        <taxon>Sarcoptes</taxon>
    </lineage>
</organism>
<dbReference type="SUPFAM" id="SSF54695">
    <property type="entry name" value="POZ domain"/>
    <property type="match status" value="1"/>
</dbReference>
<evidence type="ECO:0000313" key="2">
    <source>
        <dbReference type="Proteomes" id="UP000616769"/>
    </source>
</evidence>
<proteinExistence type="predicted"/>
<dbReference type="GO" id="GO:0005829">
    <property type="term" value="C:cytosol"/>
    <property type="evidence" value="ECO:0007669"/>
    <property type="project" value="TreeGrafter"/>
</dbReference>
<evidence type="ECO:0000313" key="1">
    <source>
        <dbReference type="EMBL" id="KPM07589.1"/>
    </source>
</evidence>
<name>A0A132A9N2_SARSC</name>
<comment type="caution">
    <text evidence="1">The sequence shown here is derived from an EMBL/GenBank/DDBJ whole genome shotgun (WGS) entry which is preliminary data.</text>
</comment>
<dbReference type="Gene3D" id="3.30.710.10">
    <property type="entry name" value="Potassium Channel Kv1.1, Chain A"/>
    <property type="match status" value="1"/>
</dbReference>
<dbReference type="OrthoDB" id="45365at2759"/>
<dbReference type="AlphaFoldDB" id="A0A132A9N2"/>
<dbReference type="PROSITE" id="PS50097">
    <property type="entry name" value="BTB"/>
    <property type="match status" value="1"/>
</dbReference>
<dbReference type="VEuPathDB" id="VectorBase:SSCA002132"/>
<gene>
    <name evidence="1" type="ORF">QR98_0060860</name>
</gene>
<dbReference type="PANTHER" id="PTHR45774:SF3">
    <property type="entry name" value="BTB (POZ) DOMAIN-CONTAINING 2B-RELATED"/>
    <property type="match status" value="1"/>
</dbReference>
<dbReference type="Pfam" id="PF00651">
    <property type="entry name" value="BTB"/>
    <property type="match status" value="1"/>
</dbReference>
<dbReference type="PANTHER" id="PTHR45774">
    <property type="entry name" value="BTB/POZ DOMAIN-CONTAINING"/>
    <property type="match status" value="1"/>
</dbReference>
<dbReference type="Proteomes" id="UP000616769">
    <property type="component" value="Unassembled WGS sequence"/>
</dbReference>
<dbReference type="GO" id="GO:0022008">
    <property type="term" value="P:neurogenesis"/>
    <property type="evidence" value="ECO:0007669"/>
    <property type="project" value="TreeGrafter"/>
</dbReference>
<accession>A0A132A9N2</accession>
<dbReference type="GO" id="GO:0000932">
    <property type="term" value="C:P-body"/>
    <property type="evidence" value="ECO:0007669"/>
    <property type="project" value="TreeGrafter"/>
</dbReference>
<sequence length="267" mass="30713">MQINGDADRLVSRASNLLHNKAFTDVTFIVGPPNHSKKYVGHRVLLAMTSPVFEAMFYGDMADKSKVIRIPDIAPIGFENLLRYAYTDLLNLNSVDDAMLTAYAAKKYLLPHLLRECLNYIEKNITPSSACAVYEFAIALNSQQLIYQAINTIDRQTYHVITHKSFKYEANTKKIFDPISIHPFIHSFFFISSFNIQLSTLEFILNRRYLNLYSEFSLLNAVVQWTQHECKRLGKQVNDWNVVRNILNERLSSEVSNVFVSIRSVSF</sequence>
<dbReference type="InterPro" id="IPR011333">
    <property type="entry name" value="SKP1/BTB/POZ_sf"/>
</dbReference>
<reference evidence="1 2" key="1">
    <citation type="journal article" date="2015" name="Parasit. Vectors">
        <title>Draft genome of the scabies mite.</title>
        <authorList>
            <person name="Rider S.D.Jr."/>
            <person name="Morgan M.S."/>
            <person name="Arlian L.G."/>
        </authorList>
    </citation>
    <scope>NUCLEOTIDE SEQUENCE [LARGE SCALE GENOMIC DNA]</scope>
    <source>
        <strain evidence="1">Arlian Lab</strain>
    </source>
</reference>
<protein>
    <submittedName>
        <fullName evidence="1">BTB/POZ domain-containing protein 6-B-like protein</fullName>
    </submittedName>
</protein>
<dbReference type="InterPro" id="IPR000210">
    <property type="entry name" value="BTB/POZ_dom"/>
</dbReference>